<dbReference type="InterPro" id="IPR013785">
    <property type="entry name" value="Aldolase_TIM"/>
</dbReference>
<dbReference type="EC" id="4.1.2.13" evidence="1"/>
<dbReference type="InterPro" id="IPR050456">
    <property type="entry name" value="DeoC/FbaB_aldolase"/>
</dbReference>
<dbReference type="Gene3D" id="3.20.20.70">
    <property type="entry name" value="Aldolase class I"/>
    <property type="match status" value="1"/>
</dbReference>
<dbReference type="NCBIfam" id="NF006704">
    <property type="entry name" value="PRK09250.1-1"/>
    <property type="match status" value="1"/>
</dbReference>
<keyword evidence="3" id="KW-0704">Schiff base</keyword>
<evidence type="ECO:0000256" key="5">
    <source>
        <dbReference type="PIRSR" id="PIRSR038992-1"/>
    </source>
</evidence>
<dbReference type="EMBL" id="MHJU01000036">
    <property type="protein sequence ID" value="OGY72415.1"/>
    <property type="molecule type" value="Genomic_DNA"/>
</dbReference>
<name>A0A1G2A6W0_9BACT</name>
<dbReference type="InterPro" id="IPR002915">
    <property type="entry name" value="DeoC/FbaB/LacD_aldolase"/>
</dbReference>
<feature type="active site" description="Schiff-base intermediate with dihydroxyacetone-P" evidence="5">
    <location>
        <position position="218"/>
    </location>
</feature>
<accession>A0A1G2A6W0</accession>
<evidence type="ECO:0000256" key="1">
    <source>
        <dbReference type="ARBA" id="ARBA00013068"/>
    </source>
</evidence>
<proteinExistence type="inferred from homology"/>
<evidence type="ECO:0000256" key="2">
    <source>
        <dbReference type="ARBA" id="ARBA00023239"/>
    </source>
</evidence>
<comment type="similarity">
    <text evidence="4">Belongs to the DeoC/FbaB aldolase family. FbaB subfamily.</text>
</comment>
<feature type="active site" description="Schiff-base intermediate with dihydroxyacetone-P" evidence="5">
    <location>
        <position position="177"/>
    </location>
</feature>
<evidence type="ECO:0000256" key="4">
    <source>
        <dbReference type="ARBA" id="ARBA00049653"/>
    </source>
</evidence>
<dbReference type="PIRSF" id="PIRSF038992">
    <property type="entry name" value="Aldolase_Ia"/>
    <property type="match status" value="1"/>
</dbReference>
<protein>
    <recommendedName>
        <fullName evidence="1">fructose-bisphosphate aldolase</fullName>
        <ecNumber evidence="1">4.1.2.13</ecNumber>
    </recommendedName>
</protein>
<evidence type="ECO:0000256" key="3">
    <source>
        <dbReference type="ARBA" id="ARBA00023270"/>
    </source>
</evidence>
<dbReference type="AlphaFoldDB" id="A0A1G2A6W0"/>
<comment type="caution">
    <text evidence="6">The sequence shown here is derived from an EMBL/GenBank/DDBJ whole genome shotgun (WGS) entry which is preliminary data.</text>
</comment>
<dbReference type="SUPFAM" id="SSF51569">
    <property type="entry name" value="Aldolase"/>
    <property type="match status" value="1"/>
</dbReference>
<reference evidence="6 7" key="1">
    <citation type="journal article" date="2016" name="Nat. Commun.">
        <title>Thousands of microbial genomes shed light on interconnected biogeochemical processes in an aquifer system.</title>
        <authorList>
            <person name="Anantharaman K."/>
            <person name="Brown C.T."/>
            <person name="Hug L.A."/>
            <person name="Sharon I."/>
            <person name="Castelle C.J."/>
            <person name="Probst A.J."/>
            <person name="Thomas B.C."/>
            <person name="Singh A."/>
            <person name="Wilkins M.J."/>
            <person name="Karaoz U."/>
            <person name="Brodie E.L."/>
            <person name="Williams K.H."/>
            <person name="Hubbard S.S."/>
            <person name="Banfield J.F."/>
        </authorList>
    </citation>
    <scope>NUCLEOTIDE SEQUENCE [LARGE SCALE GENOMIC DNA]</scope>
</reference>
<dbReference type="SMART" id="SM01133">
    <property type="entry name" value="DeoC"/>
    <property type="match status" value="1"/>
</dbReference>
<dbReference type="Proteomes" id="UP000178315">
    <property type="component" value="Unassembled WGS sequence"/>
</dbReference>
<dbReference type="PANTHER" id="PTHR47916">
    <property type="entry name" value="FRUCTOSE-BISPHOSPHATE ALDOLASE CLASS 1"/>
    <property type="match status" value="1"/>
</dbReference>
<dbReference type="Pfam" id="PF01791">
    <property type="entry name" value="DeoC"/>
    <property type="match status" value="1"/>
</dbReference>
<evidence type="ECO:0000313" key="7">
    <source>
        <dbReference type="Proteomes" id="UP000178315"/>
    </source>
</evidence>
<dbReference type="PANTHER" id="PTHR47916:SF4">
    <property type="entry name" value="FRUCTOSE-BISPHOSPHATE ALDOLASE CLASS 1"/>
    <property type="match status" value="1"/>
</dbReference>
<gene>
    <name evidence="6" type="ORF">A3H61_03805</name>
</gene>
<sequence length="325" mass="35077">MPQKNQTRINEILSWYPALTGEQSENLLKFLTYGRIGGSGKFVILPVDQGFEHGPGRSFESNPAMYDPVNQAELAIAAGCNAYAAPLGALEAAFDATKRAGIPTILKINSHDLMMPDDYDPYPAITSWAEDAVRLGSSAVGFTIYPGSVYARRMYNELRELVRDARAAGLVVVVWAYARGSGLIPASSETASKDIETAVDVIAYGVQIACLLGAHIVKCKTPKPIVGMKDSIKRGVYKNVSTGTVEDCIRIIMKAGFNGHRIVINSGGEARETGAILEEVRQLSSGGSFGSIVGRNAFQRSHNEAVELLHKIQDVYAGTVYNIHP</sequence>
<evidence type="ECO:0000313" key="6">
    <source>
        <dbReference type="EMBL" id="OGY72415.1"/>
    </source>
</evidence>
<organism evidence="6 7">
    <name type="scientific">Candidatus Jacksonbacteria bacterium RIFCSPLOWO2_02_FULL_44_20</name>
    <dbReference type="NCBI Taxonomy" id="1798460"/>
    <lineage>
        <taxon>Bacteria</taxon>
        <taxon>Candidatus Jacksoniibacteriota</taxon>
    </lineage>
</organism>
<keyword evidence="2" id="KW-0456">Lyase</keyword>
<dbReference type="GO" id="GO:0004332">
    <property type="term" value="F:fructose-bisphosphate aldolase activity"/>
    <property type="evidence" value="ECO:0007669"/>
    <property type="project" value="UniProtKB-EC"/>
</dbReference>
<dbReference type="InterPro" id="IPR041720">
    <property type="entry name" value="FbaB-like"/>
</dbReference>